<sequence>MAPTLTSLIGTILLHEKKSLITEHKSRPKMGLIILLKQFSLLFLILASVLLSTCLAVRQSMPVSELAKEADALLNEGIPHEDLDIISVHERLLRANTKDYGKYDPAPALVKPPFKLIPN</sequence>
<protein>
    <recommendedName>
        <fullName evidence="4">Protein CASPARIAN STRIP INTEGRITY FACTOR 1</fullName>
    </recommendedName>
</protein>
<gene>
    <name evidence="2" type="ORF">I3842_05G068300</name>
</gene>
<evidence type="ECO:0000313" key="2">
    <source>
        <dbReference type="EMBL" id="KAG6711702.1"/>
    </source>
</evidence>
<dbReference type="PANTHER" id="PTHR35290">
    <property type="entry name" value="PROTEIN CASPARIAN STRIP INTEGRITY FACTOR 1-RELATED"/>
    <property type="match status" value="1"/>
</dbReference>
<evidence type="ECO:0008006" key="4">
    <source>
        <dbReference type="Google" id="ProtNLM"/>
    </source>
</evidence>
<dbReference type="PANTHER" id="PTHR35290:SF2">
    <property type="entry name" value="PROTEIN CASPARIAN STRIP INTEGRITY FACTOR 1"/>
    <property type="match status" value="1"/>
</dbReference>
<organism evidence="2 3">
    <name type="scientific">Carya illinoinensis</name>
    <name type="common">Pecan</name>
    <dbReference type="NCBI Taxonomy" id="32201"/>
    <lineage>
        <taxon>Eukaryota</taxon>
        <taxon>Viridiplantae</taxon>
        <taxon>Streptophyta</taxon>
        <taxon>Embryophyta</taxon>
        <taxon>Tracheophyta</taxon>
        <taxon>Spermatophyta</taxon>
        <taxon>Magnoliopsida</taxon>
        <taxon>eudicotyledons</taxon>
        <taxon>Gunneridae</taxon>
        <taxon>Pentapetalae</taxon>
        <taxon>rosids</taxon>
        <taxon>fabids</taxon>
        <taxon>Fagales</taxon>
        <taxon>Juglandaceae</taxon>
        <taxon>Carya</taxon>
    </lineage>
</organism>
<feature type="transmembrane region" description="Helical" evidence="1">
    <location>
        <begin position="35"/>
        <end position="57"/>
    </location>
</feature>
<keyword evidence="1" id="KW-1133">Transmembrane helix</keyword>
<dbReference type="Proteomes" id="UP000811246">
    <property type="component" value="Chromosome 5"/>
</dbReference>
<proteinExistence type="predicted"/>
<dbReference type="InterPro" id="IPR038974">
    <property type="entry name" value="CIF1/2"/>
</dbReference>
<keyword evidence="1" id="KW-0472">Membrane</keyword>
<reference evidence="2" key="1">
    <citation type="submission" date="2021-01" db="EMBL/GenBank/DDBJ databases">
        <authorList>
            <person name="Lovell J.T."/>
            <person name="Bentley N."/>
            <person name="Bhattarai G."/>
            <person name="Jenkins J.W."/>
            <person name="Sreedasyam A."/>
            <person name="Alarcon Y."/>
            <person name="Bock C."/>
            <person name="Boston L."/>
            <person name="Carlson J."/>
            <person name="Cervantes K."/>
            <person name="Clermont K."/>
            <person name="Krom N."/>
            <person name="Kubenka K."/>
            <person name="Mamidi S."/>
            <person name="Mattison C."/>
            <person name="Monteros M."/>
            <person name="Pisani C."/>
            <person name="Plott C."/>
            <person name="Rajasekar S."/>
            <person name="Rhein H.S."/>
            <person name="Rohla C."/>
            <person name="Song M."/>
            <person name="Hilaire R.S."/>
            <person name="Shu S."/>
            <person name="Wells L."/>
            <person name="Wang X."/>
            <person name="Webber J."/>
            <person name="Heerema R.J."/>
            <person name="Klein P."/>
            <person name="Conner P."/>
            <person name="Grauke L."/>
            <person name="Grimwood J."/>
            <person name="Schmutz J."/>
            <person name="Randall J.J."/>
        </authorList>
    </citation>
    <scope>NUCLEOTIDE SEQUENCE</scope>
    <source>
        <tissue evidence="2">Leaf</tissue>
    </source>
</reference>
<dbReference type="AlphaFoldDB" id="A0A922EZU8"/>
<evidence type="ECO:0000256" key="1">
    <source>
        <dbReference type="SAM" id="Phobius"/>
    </source>
</evidence>
<comment type="caution">
    <text evidence="2">The sequence shown here is derived from an EMBL/GenBank/DDBJ whole genome shotgun (WGS) entry which is preliminary data.</text>
</comment>
<accession>A0A922EZU8</accession>
<name>A0A922EZU8_CARIL</name>
<dbReference type="EMBL" id="CM031829">
    <property type="protein sequence ID" value="KAG6711702.1"/>
    <property type="molecule type" value="Genomic_DNA"/>
</dbReference>
<keyword evidence="1" id="KW-0812">Transmembrane</keyword>
<evidence type="ECO:0000313" key="3">
    <source>
        <dbReference type="Proteomes" id="UP000811246"/>
    </source>
</evidence>